<dbReference type="EMBL" id="FOPM01000030">
    <property type="protein sequence ID" value="SFH07016.1"/>
    <property type="molecule type" value="Genomic_DNA"/>
</dbReference>
<dbReference type="Proteomes" id="UP000199229">
    <property type="component" value="Unassembled WGS sequence"/>
</dbReference>
<name>A0A1I2X2U0_9HYPH</name>
<keyword evidence="2" id="KW-0732">Signal</keyword>
<accession>A0A1I2X2U0</accession>
<dbReference type="OrthoDB" id="7376531at2"/>
<evidence type="ECO:0000256" key="1">
    <source>
        <dbReference type="SAM" id="MobiDB-lite"/>
    </source>
</evidence>
<feature type="signal peptide" evidence="2">
    <location>
        <begin position="1"/>
        <end position="21"/>
    </location>
</feature>
<evidence type="ECO:0000313" key="3">
    <source>
        <dbReference type="EMBL" id="SFH07016.1"/>
    </source>
</evidence>
<dbReference type="STRING" id="582675.SAMN05192565_1308"/>
<proteinExistence type="predicted"/>
<organism evidence="3 4">
    <name type="scientific">Methylobacterium gossipiicola</name>
    <dbReference type="NCBI Taxonomy" id="582675"/>
    <lineage>
        <taxon>Bacteria</taxon>
        <taxon>Pseudomonadati</taxon>
        <taxon>Pseudomonadota</taxon>
        <taxon>Alphaproteobacteria</taxon>
        <taxon>Hyphomicrobiales</taxon>
        <taxon>Methylobacteriaceae</taxon>
        <taxon>Methylobacterium</taxon>
    </lineage>
</organism>
<reference evidence="4" key="1">
    <citation type="submission" date="2016-10" db="EMBL/GenBank/DDBJ databases">
        <authorList>
            <person name="Varghese N."/>
            <person name="Submissions S."/>
        </authorList>
    </citation>
    <scope>NUCLEOTIDE SEQUENCE [LARGE SCALE GENOMIC DNA]</scope>
    <source>
        <strain evidence="4">Gh-105</strain>
    </source>
</reference>
<protein>
    <recommendedName>
        <fullName evidence="5">Peptidase propeptide and YPEB domain-containing protein</fullName>
    </recommendedName>
</protein>
<feature type="chain" id="PRO_5011790397" description="Peptidase propeptide and YPEB domain-containing protein" evidence="2">
    <location>
        <begin position="22"/>
        <end position="129"/>
    </location>
</feature>
<evidence type="ECO:0000313" key="4">
    <source>
        <dbReference type="Proteomes" id="UP000199229"/>
    </source>
</evidence>
<evidence type="ECO:0000256" key="2">
    <source>
        <dbReference type="SAM" id="SignalP"/>
    </source>
</evidence>
<evidence type="ECO:0008006" key="5">
    <source>
        <dbReference type="Google" id="ProtNLM"/>
    </source>
</evidence>
<feature type="region of interest" description="Disordered" evidence="1">
    <location>
        <begin position="23"/>
        <end position="70"/>
    </location>
</feature>
<dbReference type="RefSeq" id="WP_091974916.1">
    <property type="nucleotide sequence ID" value="NZ_FOPM01000030.1"/>
</dbReference>
<keyword evidence="4" id="KW-1185">Reference proteome</keyword>
<sequence>MNRTLQTLAFLAVLGAGPALAQTTVTGTPAPDAKSSATSGGQEAVTRPNTDKPDMTKPGTTHAATGAKLEEGANSFTEAQTHHRLTEAGYKDVKGLMKDDKGIWRADALLNGKPVKVGVDFKGNVAAQP</sequence>
<dbReference type="AlphaFoldDB" id="A0A1I2X2U0"/>
<gene>
    <name evidence="3" type="ORF">SAMN05192565_1308</name>
</gene>